<sequence>MNATDDRDARGQLLHYLPDALEACGVSRFRVASKVEWPLTAHVISRPPVDYDDDVDTPGVYVAVDTQGGGLIHRHVQYPASDLQDI</sequence>
<dbReference type="GeneID" id="92073908"/>
<accession>A0ABR1QNW1</accession>
<comment type="caution">
    <text evidence="1">The sequence shown here is derived from an EMBL/GenBank/DDBJ whole genome shotgun (WGS) entry which is preliminary data.</text>
</comment>
<dbReference type="EMBL" id="JAQQWE010000003">
    <property type="protein sequence ID" value="KAK7959770.1"/>
    <property type="molecule type" value="Genomic_DNA"/>
</dbReference>
<dbReference type="RefSeq" id="XP_066703473.1">
    <property type="nucleotide sequence ID" value="XM_066840846.1"/>
</dbReference>
<gene>
    <name evidence="1" type="ORF">PG986_004624</name>
</gene>
<keyword evidence="2" id="KW-1185">Reference proteome</keyword>
<evidence type="ECO:0000313" key="2">
    <source>
        <dbReference type="Proteomes" id="UP001391051"/>
    </source>
</evidence>
<evidence type="ECO:0000313" key="1">
    <source>
        <dbReference type="EMBL" id="KAK7959770.1"/>
    </source>
</evidence>
<name>A0ABR1QNW1_9PEZI</name>
<reference evidence="1 2" key="1">
    <citation type="submission" date="2023-01" db="EMBL/GenBank/DDBJ databases">
        <title>Analysis of 21 Apiospora genomes using comparative genomics revels a genus with tremendous synthesis potential of carbohydrate active enzymes and secondary metabolites.</title>
        <authorList>
            <person name="Sorensen T."/>
        </authorList>
    </citation>
    <scope>NUCLEOTIDE SEQUENCE [LARGE SCALE GENOMIC DNA]</scope>
    <source>
        <strain evidence="1 2">CBS 24483</strain>
    </source>
</reference>
<proteinExistence type="predicted"/>
<dbReference type="Proteomes" id="UP001391051">
    <property type="component" value="Unassembled WGS sequence"/>
</dbReference>
<protein>
    <submittedName>
        <fullName evidence="1">Uncharacterized protein</fullName>
    </submittedName>
</protein>
<organism evidence="1 2">
    <name type="scientific">Apiospora aurea</name>
    <dbReference type="NCBI Taxonomy" id="335848"/>
    <lineage>
        <taxon>Eukaryota</taxon>
        <taxon>Fungi</taxon>
        <taxon>Dikarya</taxon>
        <taxon>Ascomycota</taxon>
        <taxon>Pezizomycotina</taxon>
        <taxon>Sordariomycetes</taxon>
        <taxon>Xylariomycetidae</taxon>
        <taxon>Amphisphaeriales</taxon>
        <taxon>Apiosporaceae</taxon>
        <taxon>Apiospora</taxon>
    </lineage>
</organism>